<dbReference type="Gene3D" id="3.80.10.10">
    <property type="entry name" value="Ribonuclease Inhibitor"/>
    <property type="match status" value="1"/>
</dbReference>
<dbReference type="AlphaFoldDB" id="A0A024FYW0"/>
<organism evidence="1 2">
    <name type="scientific">Albugo candida</name>
    <dbReference type="NCBI Taxonomy" id="65357"/>
    <lineage>
        <taxon>Eukaryota</taxon>
        <taxon>Sar</taxon>
        <taxon>Stramenopiles</taxon>
        <taxon>Oomycota</taxon>
        <taxon>Peronosporomycetes</taxon>
        <taxon>Albuginales</taxon>
        <taxon>Albuginaceae</taxon>
        <taxon>Albugo</taxon>
    </lineage>
</organism>
<dbReference type="EMBL" id="CAIX01000002">
    <property type="protein sequence ID" value="CCI39473.1"/>
    <property type="molecule type" value="Genomic_DNA"/>
</dbReference>
<dbReference type="InParanoid" id="A0A024FYW0"/>
<gene>
    <name evidence="1" type="ORF">BN9_002560</name>
</gene>
<evidence type="ECO:0000313" key="2">
    <source>
        <dbReference type="Proteomes" id="UP000053237"/>
    </source>
</evidence>
<proteinExistence type="predicted"/>
<protein>
    <submittedName>
        <fullName evidence="1">Uncharacterized protein</fullName>
    </submittedName>
</protein>
<dbReference type="SUPFAM" id="SSF52047">
    <property type="entry name" value="RNI-like"/>
    <property type="match status" value="1"/>
</dbReference>
<dbReference type="InterPro" id="IPR051279">
    <property type="entry name" value="PP1-Reg/Actin-Interact_Protein"/>
</dbReference>
<dbReference type="SMART" id="SM00368">
    <property type="entry name" value="LRR_RI"/>
    <property type="match status" value="2"/>
</dbReference>
<evidence type="ECO:0000313" key="1">
    <source>
        <dbReference type="EMBL" id="CCI39473.1"/>
    </source>
</evidence>
<sequence length="957" mass="110136">MSDLQAVPPINWPLDRINRDVVDEADIAAVDRYFFDSFDQPLMIQWVLQYKQKNFQRRLLVVFPLDIYTFKKKGKKQALRLTKLKLCKRYQWICLEALQIVSPETGPFHTVSVRLIFDMKKSFNIRNCHNNLTRCSSLRRHFFRSKEGLGTHCQGCISRHVLHLHAGTQTEFLARLSQRIIHNLHLLYTHEETTGDTTQYVLPAPHFEIPAQLSWLEFIEKKNSLLDVAARFDFVVLAYRARCDDMGIQYRQDTMRRTYECICSSDSLGEATLDLQYCLSENERTDCTNVNWRRETRPLSLIQKLNQFVSELINGDNGGQHSHLEAEILLQVLLSCPFWFAEITVSDRLLTSPETKLLSRLIARSKVNRVTMRNVGMDESMLANLCKYLHEGFTENTKPKEHQVKLLECDFSYNDFDAHMVNALGNFFTPEQSLAMSQLNMQNCSLSADLSTTLLKRIKSVPALSFSLRVLNLSNNTLGTAGTRALSSWISTSSSLQILELANVKLDLDVFSANLSRNTILYESSLTRLDISYNVLQERASDCLGWMLGKTQSLSTLMLRGMRRREVKLDFCSCCTLKYPQSKGYPDEALLEQIPSSVCLIMRRFLQTVCRSRNKSAVNYLKSIVHPFLLNDKLKKNSHTTLDLSENDMSGWRAYVMAELFQGCSSCKRRLKLYLDACRLHGNGVRHELLPYDAIFINKLFAQALVLIRNLSSCKLIEAISMNQNGFTLRRRQLRLVQEDERVYRTERNNANFAFEDERAELSRTKAFNHKDYSERSRRSFVDRKVQAIFPTLLIDILENRIDSATNLKELYLSSNPEEYISNDRRMSSWGKTHFVYSSQVIKEIVDALAINTSLRLLDVSGNLCGNSLAFALGYTLPENSSLEALYWDMNCTNVIGFTAFLAGLKKNQTLSFVQMPIRDIQRILEEDISPRGKLFAVLSDIFRHVESRSGTKKWNC</sequence>
<dbReference type="InterPro" id="IPR032675">
    <property type="entry name" value="LRR_dom_sf"/>
</dbReference>
<dbReference type="Proteomes" id="UP000053237">
    <property type="component" value="Unassembled WGS sequence"/>
</dbReference>
<dbReference type="Pfam" id="PF13516">
    <property type="entry name" value="LRR_6"/>
    <property type="match status" value="1"/>
</dbReference>
<comment type="caution">
    <text evidence="1">The sequence shown here is derived from an EMBL/GenBank/DDBJ whole genome shotgun (WGS) entry which is preliminary data.</text>
</comment>
<reference evidence="1 2" key="1">
    <citation type="submission" date="2012-05" db="EMBL/GenBank/DDBJ databases">
        <title>Recombination and specialization in a pathogen metapopulation.</title>
        <authorList>
            <person name="Gardiner A."/>
            <person name="Kemen E."/>
            <person name="Schultz-Larsen T."/>
            <person name="MacLean D."/>
            <person name="Van Oosterhout C."/>
            <person name="Jones J.D.G."/>
        </authorList>
    </citation>
    <scope>NUCLEOTIDE SEQUENCE [LARGE SCALE GENOMIC DNA]</scope>
    <source>
        <strain evidence="1 2">Ac Nc2</strain>
    </source>
</reference>
<keyword evidence="2" id="KW-1185">Reference proteome</keyword>
<dbReference type="PANTHER" id="PTHR24112">
    <property type="entry name" value="LEUCINE-RICH REPEAT, ISOFORM F-RELATED"/>
    <property type="match status" value="1"/>
</dbReference>
<dbReference type="STRING" id="65357.A0A024FYW0"/>
<dbReference type="OrthoDB" id="18598at2759"/>
<accession>A0A024FYW0</accession>
<dbReference type="InterPro" id="IPR001611">
    <property type="entry name" value="Leu-rich_rpt"/>
</dbReference>
<name>A0A024FYW0_9STRA</name>